<dbReference type="InterPro" id="IPR003439">
    <property type="entry name" value="ABC_transporter-like_ATP-bd"/>
</dbReference>
<dbReference type="Gene3D" id="1.20.1560.10">
    <property type="entry name" value="ABC transporter type 1, transmembrane domain"/>
    <property type="match status" value="1"/>
</dbReference>
<dbReference type="InterPro" id="IPR036640">
    <property type="entry name" value="ABC1_TM_sf"/>
</dbReference>
<evidence type="ECO:0000259" key="11">
    <source>
        <dbReference type="PROSITE" id="PS50893"/>
    </source>
</evidence>
<dbReference type="SUPFAM" id="SSF90123">
    <property type="entry name" value="ABC transporter transmembrane region"/>
    <property type="match status" value="1"/>
</dbReference>
<dbReference type="PROSITE" id="PS00211">
    <property type="entry name" value="ABC_TRANSPORTER_1"/>
    <property type="match status" value="1"/>
</dbReference>
<feature type="transmembrane region" description="Helical" evidence="10">
    <location>
        <begin position="162"/>
        <end position="194"/>
    </location>
</feature>
<evidence type="ECO:0000256" key="5">
    <source>
        <dbReference type="ARBA" id="ARBA00022741"/>
    </source>
</evidence>
<feature type="domain" description="ABC transporter" evidence="11">
    <location>
        <begin position="367"/>
        <end position="604"/>
    </location>
</feature>
<sequence length="605" mass="66237">MLTDLRELYGLLTHHQRRQLLRLQVLVVAMALCELLSVASIAPFMAVVGDLERLGGDGVMGELYRASGADSPERFLLWLGLGVLGALSVAAVVSMVTVWRLAVYGATVGAELGSRLFAHYMHKDWLFHAGGSSSYLTKQIAQECQRVMLGVIDPLMQMNAKVVLALFMSLAILIYNPAVALCAMTLYSLAYLLLYHTARRRLMSNGEALSAAQGQRFRLMAEGFGGIKDLLLLGRQTQLTERFDRASRRFARAQGTNQALKQAPRYAMEVVAFASVILLLFYLLKTHQGEMASMLPVLAVYALAGFKLLPAFQHIYASVSSIRGNLHALEEIRNDLRASHAHGQACAPGQGDDPAQGGSALKARREIRLEGVSFRYPGARSPAVDDVSLVIPANSVIGLVGASGSGKSTLIDLLLGLMQPQRGRISVDGKVIDEANRRQWQDALGFVSQQLYLCDGSIRDNVAFGLAPECIDDDRVERALRLAHLAEFVAELPQGIETLVGERGVQLSGGQRQRIGIARALYHEAEVLVLDEATSALDGITERLIMDAIHDFAGRKTIVLVAHRLTTVMACECIYMMERGRLVDQGSYRELMSRNEVFKRMAQSA</sequence>
<evidence type="ECO:0000256" key="9">
    <source>
        <dbReference type="SAM" id="MobiDB-lite"/>
    </source>
</evidence>
<feature type="domain" description="ABC transmembrane type-1" evidence="12">
    <location>
        <begin position="41"/>
        <end position="282"/>
    </location>
</feature>
<dbReference type="SMART" id="SM00382">
    <property type="entry name" value="AAA"/>
    <property type="match status" value="1"/>
</dbReference>
<evidence type="ECO:0000256" key="3">
    <source>
        <dbReference type="ARBA" id="ARBA00022475"/>
    </source>
</evidence>
<dbReference type="FunFam" id="3.40.50.300:FF:000221">
    <property type="entry name" value="Multidrug ABC transporter ATP-binding protein"/>
    <property type="match status" value="1"/>
</dbReference>
<accession>A0AAU7KE39</accession>
<keyword evidence="2" id="KW-0813">Transport</keyword>
<keyword evidence="7 10" id="KW-1133">Transmembrane helix</keyword>
<organism evidence="13">
    <name type="scientific">Halomonas sp. RT37</name>
    <dbReference type="NCBI Taxonomy" id="2950872"/>
    <lineage>
        <taxon>Bacteria</taxon>
        <taxon>Pseudomonadati</taxon>
        <taxon>Pseudomonadota</taxon>
        <taxon>Gammaproteobacteria</taxon>
        <taxon>Oceanospirillales</taxon>
        <taxon>Halomonadaceae</taxon>
        <taxon>Halomonas</taxon>
    </lineage>
</organism>
<dbReference type="GO" id="GO:0140359">
    <property type="term" value="F:ABC-type transporter activity"/>
    <property type="evidence" value="ECO:0007669"/>
    <property type="project" value="InterPro"/>
</dbReference>
<dbReference type="Pfam" id="PF00005">
    <property type="entry name" value="ABC_tran"/>
    <property type="match status" value="1"/>
</dbReference>
<feature type="region of interest" description="Disordered" evidence="9">
    <location>
        <begin position="340"/>
        <end position="359"/>
    </location>
</feature>
<gene>
    <name evidence="13" type="ORF">NFG58_12450</name>
</gene>
<dbReference type="InterPro" id="IPR017871">
    <property type="entry name" value="ABC_transporter-like_CS"/>
</dbReference>
<dbReference type="PANTHER" id="PTHR24221:SF654">
    <property type="entry name" value="ATP-BINDING CASSETTE SUB-FAMILY B MEMBER 6"/>
    <property type="match status" value="1"/>
</dbReference>
<feature type="transmembrane region" description="Helical" evidence="10">
    <location>
        <begin position="21"/>
        <end position="46"/>
    </location>
</feature>
<dbReference type="AlphaFoldDB" id="A0AAU7KE39"/>
<evidence type="ECO:0000256" key="7">
    <source>
        <dbReference type="ARBA" id="ARBA00022989"/>
    </source>
</evidence>
<evidence type="ECO:0000256" key="10">
    <source>
        <dbReference type="SAM" id="Phobius"/>
    </source>
</evidence>
<keyword evidence="8 10" id="KW-0472">Membrane</keyword>
<evidence type="ECO:0000256" key="4">
    <source>
        <dbReference type="ARBA" id="ARBA00022692"/>
    </source>
</evidence>
<dbReference type="InterPro" id="IPR011527">
    <property type="entry name" value="ABC1_TM_dom"/>
</dbReference>
<keyword evidence="4 10" id="KW-0812">Transmembrane</keyword>
<dbReference type="Gene3D" id="3.40.50.300">
    <property type="entry name" value="P-loop containing nucleotide triphosphate hydrolases"/>
    <property type="match status" value="1"/>
</dbReference>
<dbReference type="PROSITE" id="PS50929">
    <property type="entry name" value="ABC_TM1F"/>
    <property type="match status" value="1"/>
</dbReference>
<evidence type="ECO:0000256" key="8">
    <source>
        <dbReference type="ARBA" id="ARBA00023136"/>
    </source>
</evidence>
<name>A0AAU7KE39_9GAMM</name>
<evidence type="ECO:0000256" key="1">
    <source>
        <dbReference type="ARBA" id="ARBA00004651"/>
    </source>
</evidence>
<dbReference type="PROSITE" id="PS50893">
    <property type="entry name" value="ABC_TRANSPORTER_2"/>
    <property type="match status" value="1"/>
</dbReference>
<evidence type="ECO:0000256" key="2">
    <source>
        <dbReference type="ARBA" id="ARBA00022448"/>
    </source>
</evidence>
<dbReference type="GO" id="GO:0005886">
    <property type="term" value="C:plasma membrane"/>
    <property type="evidence" value="ECO:0007669"/>
    <property type="project" value="UniProtKB-SubCell"/>
</dbReference>
<comment type="subcellular location">
    <subcellularLocation>
        <location evidence="1">Cell membrane</location>
        <topology evidence="1">Multi-pass membrane protein</topology>
    </subcellularLocation>
</comment>
<dbReference type="InterPro" id="IPR003593">
    <property type="entry name" value="AAA+_ATPase"/>
</dbReference>
<dbReference type="GO" id="GO:0005524">
    <property type="term" value="F:ATP binding"/>
    <property type="evidence" value="ECO:0007669"/>
    <property type="project" value="UniProtKB-KW"/>
</dbReference>
<dbReference type="RefSeq" id="WP_348826608.1">
    <property type="nucleotide sequence ID" value="NZ_CP098827.1"/>
</dbReference>
<keyword evidence="6 13" id="KW-0067">ATP-binding</keyword>
<proteinExistence type="predicted"/>
<dbReference type="InterPro" id="IPR039421">
    <property type="entry name" value="Type_1_exporter"/>
</dbReference>
<dbReference type="Pfam" id="PF00664">
    <property type="entry name" value="ABC_membrane"/>
    <property type="match status" value="1"/>
</dbReference>
<evidence type="ECO:0000313" key="13">
    <source>
        <dbReference type="EMBL" id="XBO69438.1"/>
    </source>
</evidence>
<dbReference type="GO" id="GO:0016887">
    <property type="term" value="F:ATP hydrolysis activity"/>
    <property type="evidence" value="ECO:0007669"/>
    <property type="project" value="InterPro"/>
</dbReference>
<feature type="transmembrane region" description="Helical" evidence="10">
    <location>
        <begin position="291"/>
        <end position="312"/>
    </location>
</feature>
<reference evidence="13" key="1">
    <citation type="submission" date="2022-06" db="EMBL/GenBank/DDBJ databases">
        <title>A novel DMS-producing enzyme.</title>
        <authorList>
            <person name="Zhang Y."/>
        </authorList>
    </citation>
    <scope>NUCLEOTIDE SEQUENCE</scope>
    <source>
        <strain evidence="13">RT37</strain>
    </source>
</reference>
<evidence type="ECO:0000256" key="6">
    <source>
        <dbReference type="ARBA" id="ARBA00022840"/>
    </source>
</evidence>
<keyword evidence="5" id="KW-0547">Nucleotide-binding</keyword>
<feature type="transmembrane region" description="Helical" evidence="10">
    <location>
        <begin position="75"/>
        <end position="99"/>
    </location>
</feature>
<feature type="transmembrane region" description="Helical" evidence="10">
    <location>
        <begin position="266"/>
        <end position="284"/>
    </location>
</feature>
<protein>
    <submittedName>
        <fullName evidence="13">ABC transporter ATP-binding protein/permease</fullName>
    </submittedName>
</protein>
<evidence type="ECO:0000259" key="12">
    <source>
        <dbReference type="PROSITE" id="PS50929"/>
    </source>
</evidence>
<dbReference type="InterPro" id="IPR027417">
    <property type="entry name" value="P-loop_NTPase"/>
</dbReference>
<dbReference type="SUPFAM" id="SSF52540">
    <property type="entry name" value="P-loop containing nucleoside triphosphate hydrolases"/>
    <property type="match status" value="1"/>
</dbReference>
<dbReference type="PANTHER" id="PTHR24221">
    <property type="entry name" value="ATP-BINDING CASSETTE SUB-FAMILY B"/>
    <property type="match status" value="1"/>
</dbReference>
<dbReference type="GO" id="GO:0034040">
    <property type="term" value="F:ATPase-coupled lipid transmembrane transporter activity"/>
    <property type="evidence" value="ECO:0007669"/>
    <property type="project" value="TreeGrafter"/>
</dbReference>
<keyword evidence="3" id="KW-1003">Cell membrane</keyword>
<dbReference type="EMBL" id="CP098827">
    <property type="protein sequence ID" value="XBO69438.1"/>
    <property type="molecule type" value="Genomic_DNA"/>
</dbReference>